<comment type="caution">
    <text evidence="2">The sequence shown here is derived from an EMBL/GenBank/DDBJ whole genome shotgun (WGS) entry which is preliminary data.</text>
</comment>
<gene>
    <name evidence="2" type="ORF">QIT00_14790</name>
</gene>
<name>A0ABT6SXG4_9ACTN</name>
<dbReference type="Pfam" id="PF01909">
    <property type="entry name" value="NTP_transf_2"/>
    <property type="match status" value="1"/>
</dbReference>
<evidence type="ECO:0000259" key="1">
    <source>
        <dbReference type="Pfam" id="PF01909"/>
    </source>
</evidence>
<accession>A0ABT6SXG4</accession>
<dbReference type="Proteomes" id="UP001237105">
    <property type="component" value="Unassembled WGS sequence"/>
</dbReference>
<dbReference type="GO" id="GO:0016779">
    <property type="term" value="F:nucleotidyltransferase activity"/>
    <property type="evidence" value="ECO:0007669"/>
    <property type="project" value="UniProtKB-KW"/>
</dbReference>
<evidence type="ECO:0000313" key="2">
    <source>
        <dbReference type="EMBL" id="MDI3419813.1"/>
    </source>
</evidence>
<evidence type="ECO:0000313" key="3">
    <source>
        <dbReference type="Proteomes" id="UP001237105"/>
    </source>
</evidence>
<proteinExistence type="predicted"/>
<dbReference type="EMBL" id="JASCIS010000013">
    <property type="protein sequence ID" value="MDI3419813.1"/>
    <property type="molecule type" value="Genomic_DNA"/>
</dbReference>
<reference evidence="2 3" key="1">
    <citation type="submission" date="2023-05" db="EMBL/GenBank/DDBJ databases">
        <title>Draft genome sequence of Streptomyces sp. B-S-A12 isolated from a cave soil in Thailand.</title>
        <authorList>
            <person name="Chamroensaksri N."/>
            <person name="Muangham S."/>
        </authorList>
    </citation>
    <scope>NUCLEOTIDE SEQUENCE [LARGE SCALE GENOMIC DNA]</scope>
    <source>
        <strain evidence="2 3">B-S-A12</strain>
    </source>
</reference>
<dbReference type="InterPro" id="IPR043519">
    <property type="entry name" value="NT_sf"/>
</dbReference>
<sequence length="241" mass="26458">MNDRATPVAQARDLLKDRFPHALGSVLGGSAAQGRATPTSDLDVAILLPDWDTSRREVVRHDGRLVELFLHTLADVPAHFERDRALRRGTILFIYDQGLTLADTHGHVSRTRDQAQAVLAAGPPPLTPAERDRDRYVLTCFMDDLADASPADRYEQLALADFTLRKAADLLLSHHGAWTGIGKWLPRRLLAADPVHGKALLDGHRAMAEQADPALLTAAAQQVLDVLGGPLREGYTQRWHA</sequence>
<dbReference type="Gene3D" id="3.30.460.10">
    <property type="entry name" value="Beta Polymerase, domain 2"/>
    <property type="match status" value="1"/>
</dbReference>
<organism evidence="2 3">
    <name type="scientific">Streptomyces luteolus</name>
    <dbReference type="NCBI Taxonomy" id="3043615"/>
    <lineage>
        <taxon>Bacteria</taxon>
        <taxon>Bacillati</taxon>
        <taxon>Actinomycetota</taxon>
        <taxon>Actinomycetes</taxon>
        <taxon>Kitasatosporales</taxon>
        <taxon>Streptomycetaceae</taxon>
        <taxon>Streptomyces</taxon>
    </lineage>
</organism>
<dbReference type="InterPro" id="IPR002934">
    <property type="entry name" value="Polymerase_NTP_transf_dom"/>
</dbReference>
<dbReference type="CDD" id="cd05403">
    <property type="entry name" value="NT_KNTase_like"/>
    <property type="match status" value="1"/>
</dbReference>
<dbReference type="SUPFAM" id="SSF81301">
    <property type="entry name" value="Nucleotidyltransferase"/>
    <property type="match status" value="1"/>
</dbReference>
<keyword evidence="2" id="KW-0808">Transferase</keyword>
<keyword evidence="3" id="KW-1185">Reference proteome</keyword>
<feature type="domain" description="Polymerase nucleotidyl transferase" evidence="1">
    <location>
        <begin position="10"/>
        <end position="70"/>
    </location>
</feature>
<dbReference type="RefSeq" id="WP_282535701.1">
    <property type="nucleotide sequence ID" value="NZ_JASCIS010000013.1"/>
</dbReference>
<keyword evidence="2" id="KW-0548">Nucleotidyltransferase</keyword>
<dbReference type="EC" id="2.7.7.-" evidence="2"/>
<protein>
    <submittedName>
        <fullName evidence="2">Nucleotidyltransferase domain-containing protein</fullName>
        <ecNumber evidence="2">2.7.7.-</ecNumber>
    </submittedName>
</protein>